<dbReference type="STRING" id="1004.SAMN05661012_01156"/>
<evidence type="ECO:0000256" key="2">
    <source>
        <dbReference type="SAM" id="SignalP"/>
    </source>
</evidence>
<evidence type="ECO:0000313" key="5">
    <source>
        <dbReference type="Proteomes" id="UP000183788"/>
    </source>
</evidence>
<reference evidence="3 5" key="1">
    <citation type="submission" date="2016-11" db="EMBL/GenBank/DDBJ databases">
        <authorList>
            <person name="Jaros S."/>
            <person name="Januszkiewicz K."/>
            <person name="Wedrychowicz H."/>
        </authorList>
    </citation>
    <scope>NUCLEOTIDE SEQUENCE [LARGE SCALE GENOMIC DNA]</scope>
    <source>
        <strain evidence="3 5">DSM 784</strain>
    </source>
</reference>
<dbReference type="EMBL" id="FPIZ01000003">
    <property type="protein sequence ID" value="SFW32754.1"/>
    <property type="molecule type" value="Genomic_DNA"/>
</dbReference>
<dbReference type="OrthoDB" id="676883at2"/>
<reference evidence="4 6" key="2">
    <citation type="submission" date="2023-11" db="EMBL/GenBank/DDBJ databases">
        <title>MicrobeMod: A computational toolkit for identifying prokaryotic methylation and restriction-modification with nanopore sequencing.</title>
        <authorList>
            <person name="Crits-Christoph A."/>
            <person name="Kang S.C."/>
            <person name="Lee H."/>
            <person name="Ostrov N."/>
        </authorList>
    </citation>
    <scope>NUCLEOTIDE SEQUENCE [LARGE SCALE GENOMIC DNA]</scope>
    <source>
        <strain evidence="4 6">ATCC 23090</strain>
    </source>
</reference>
<evidence type="ECO:0000256" key="1">
    <source>
        <dbReference type="SAM" id="MobiDB-lite"/>
    </source>
</evidence>
<dbReference type="Proteomes" id="UP001326715">
    <property type="component" value="Chromosome"/>
</dbReference>
<feature type="chain" id="PRO_5013086044" evidence="2">
    <location>
        <begin position="22"/>
        <end position="81"/>
    </location>
</feature>
<feature type="signal peptide" evidence="2">
    <location>
        <begin position="1"/>
        <end position="21"/>
    </location>
</feature>
<dbReference type="AlphaFoldDB" id="A0A1K1NBE4"/>
<sequence>MKKSHLIYTILIVGGAFIASCGNGSNTNKDSTTTTVDTSTTGINPDTVPAADVPAGAPNPAEDSSRYGTGTQDSSKNRRPQ</sequence>
<evidence type="ECO:0000313" key="4">
    <source>
        <dbReference type="EMBL" id="WQG91004.1"/>
    </source>
</evidence>
<accession>A0A1K1NBE4</accession>
<protein>
    <submittedName>
        <fullName evidence="3">Uncharacterized protein</fullName>
    </submittedName>
</protein>
<organism evidence="3 5">
    <name type="scientific">Chitinophaga sancti</name>
    <dbReference type="NCBI Taxonomy" id="1004"/>
    <lineage>
        <taxon>Bacteria</taxon>
        <taxon>Pseudomonadati</taxon>
        <taxon>Bacteroidota</taxon>
        <taxon>Chitinophagia</taxon>
        <taxon>Chitinophagales</taxon>
        <taxon>Chitinophagaceae</taxon>
        <taxon>Chitinophaga</taxon>
    </lineage>
</organism>
<dbReference type="PROSITE" id="PS51257">
    <property type="entry name" value="PROKAR_LIPOPROTEIN"/>
    <property type="match status" value="1"/>
</dbReference>
<name>A0A1K1NBE4_9BACT</name>
<keyword evidence="2" id="KW-0732">Signal</keyword>
<proteinExistence type="predicted"/>
<dbReference type="RefSeq" id="WP_072357686.1">
    <property type="nucleotide sequence ID" value="NZ_CBHWAX010000217.1"/>
</dbReference>
<keyword evidence="6" id="KW-1185">Reference proteome</keyword>
<dbReference type="Proteomes" id="UP000183788">
    <property type="component" value="Unassembled WGS sequence"/>
</dbReference>
<gene>
    <name evidence="3" type="ORF">SAMN05661012_01156</name>
    <name evidence="4" type="ORF">SR876_05810</name>
</gene>
<feature type="region of interest" description="Disordered" evidence="1">
    <location>
        <begin position="22"/>
        <end position="81"/>
    </location>
</feature>
<dbReference type="EMBL" id="CP140154">
    <property type="protein sequence ID" value="WQG91004.1"/>
    <property type="molecule type" value="Genomic_DNA"/>
</dbReference>
<feature type="compositionally biased region" description="Low complexity" evidence="1">
    <location>
        <begin position="22"/>
        <end position="42"/>
    </location>
</feature>
<evidence type="ECO:0000313" key="6">
    <source>
        <dbReference type="Proteomes" id="UP001326715"/>
    </source>
</evidence>
<evidence type="ECO:0000313" key="3">
    <source>
        <dbReference type="EMBL" id="SFW32754.1"/>
    </source>
</evidence>